<feature type="compositionally biased region" description="Low complexity" evidence="1">
    <location>
        <begin position="100"/>
        <end position="110"/>
    </location>
</feature>
<organism evidence="2 3">
    <name type="scientific">Mycena albidolilacea</name>
    <dbReference type="NCBI Taxonomy" id="1033008"/>
    <lineage>
        <taxon>Eukaryota</taxon>
        <taxon>Fungi</taxon>
        <taxon>Dikarya</taxon>
        <taxon>Basidiomycota</taxon>
        <taxon>Agaricomycotina</taxon>
        <taxon>Agaricomycetes</taxon>
        <taxon>Agaricomycetidae</taxon>
        <taxon>Agaricales</taxon>
        <taxon>Marasmiineae</taxon>
        <taxon>Mycenaceae</taxon>
        <taxon>Mycena</taxon>
    </lineage>
</organism>
<accession>A0AAD7EKT5</accession>
<proteinExistence type="predicted"/>
<name>A0AAD7EKT5_9AGAR</name>
<evidence type="ECO:0000313" key="3">
    <source>
        <dbReference type="Proteomes" id="UP001218218"/>
    </source>
</evidence>
<evidence type="ECO:0000313" key="2">
    <source>
        <dbReference type="EMBL" id="KAJ7334926.1"/>
    </source>
</evidence>
<keyword evidence="3" id="KW-1185">Reference proteome</keyword>
<feature type="region of interest" description="Disordered" evidence="1">
    <location>
        <begin position="100"/>
        <end position="121"/>
    </location>
</feature>
<dbReference type="EMBL" id="JARIHO010000032">
    <property type="protein sequence ID" value="KAJ7334926.1"/>
    <property type="molecule type" value="Genomic_DNA"/>
</dbReference>
<comment type="caution">
    <text evidence="2">The sequence shown here is derived from an EMBL/GenBank/DDBJ whole genome shotgun (WGS) entry which is preliminary data.</text>
</comment>
<dbReference type="AlphaFoldDB" id="A0AAD7EKT5"/>
<dbReference type="Proteomes" id="UP001218218">
    <property type="component" value="Unassembled WGS sequence"/>
</dbReference>
<reference evidence="2" key="1">
    <citation type="submission" date="2023-03" db="EMBL/GenBank/DDBJ databases">
        <title>Massive genome expansion in bonnet fungi (Mycena s.s.) driven by repeated elements and novel gene families across ecological guilds.</title>
        <authorList>
            <consortium name="Lawrence Berkeley National Laboratory"/>
            <person name="Harder C.B."/>
            <person name="Miyauchi S."/>
            <person name="Viragh M."/>
            <person name="Kuo A."/>
            <person name="Thoen E."/>
            <person name="Andreopoulos B."/>
            <person name="Lu D."/>
            <person name="Skrede I."/>
            <person name="Drula E."/>
            <person name="Henrissat B."/>
            <person name="Morin E."/>
            <person name="Kohler A."/>
            <person name="Barry K."/>
            <person name="LaButti K."/>
            <person name="Morin E."/>
            <person name="Salamov A."/>
            <person name="Lipzen A."/>
            <person name="Mereny Z."/>
            <person name="Hegedus B."/>
            <person name="Baldrian P."/>
            <person name="Stursova M."/>
            <person name="Weitz H."/>
            <person name="Taylor A."/>
            <person name="Grigoriev I.V."/>
            <person name="Nagy L.G."/>
            <person name="Martin F."/>
            <person name="Kauserud H."/>
        </authorList>
    </citation>
    <scope>NUCLEOTIDE SEQUENCE</scope>
    <source>
        <strain evidence="2">CBHHK002</strain>
    </source>
</reference>
<protein>
    <submittedName>
        <fullName evidence="2">Uncharacterized protein</fullName>
    </submittedName>
</protein>
<evidence type="ECO:0000256" key="1">
    <source>
        <dbReference type="SAM" id="MobiDB-lite"/>
    </source>
</evidence>
<gene>
    <name evidence="2" type="ORF">DFH08DRAFT_1019619</name>
</gene>
<sequence>MSLSPVWHVSAKRRCRLFPAWITTVPSSNHSSWTRGPVAPTSMWGKQDGGVTFVTRSLFSFMTLCMLKLSRVTMLVERAILSRAQPNHIRRLTRRSLDSSALSQRSSDSQTAGFNPISTLDPAGLKPSDHIDISSLTRYALRIHSSRHRKGIPVLPFFTYYKHEGVASAFPPRTTGYFYFYRPENHPSTAAGIRFRIASVNPAKFSNGRDLLRPDGLPWEIPLPRVQSRAALRKLLLQDGLVTQTELKECETLTPLGRPRNILYRFDQPFSLSFGGAQHIQIAVGTQKLPHRLLVVHEQRRGGWVHPYSGRALVRFELSSLPEHAKAPIMLRVVKMITPPTLQIPDYDGHMPSPVEGELIYRAMGTTAVLKPWGKSLSCQLGKALSLLLEAQPPAETQ</sequence>